<reference evidence="2 3" key="1">
    <citation type="submission" date="2021-04" db="EMBL/GenBank/DDBJ databases">
        <title>The genome sequence of Ideonella sp. 3Y2.</title>
        <authorList>
            <person name="Liu Y."/>
        </authorList>
    </citation>
    <scope>NUCLEOTIDE SEQUENCE [LARGE SCALE GENOMIC DNA]</scope>
    <source>
        <strain evidence="2 3">3Y2</strain>
    </source>
</reference>
<dbReference type="AlphaFoldDB" id="A0A941BM43"/>
<accession>A0A941BM43</accession>
<organism evidence="2 3">
    <name type="scientific">Ideonella alba</name>
    <dbReference type="NCBI Taxonomy" id="2824118"/>
    <lineage>
        <taxon>Bacteria</taxon>
        <taxon>Pseudomonadati</taxon>
        <taxon>Pseudomonadota</taxon>
        <taxon>Betaproteobacteria</taxon>
        <taxon>Burkholderiales</taxon>
        <taxon>Sphaerotilaceae</taxon>
        <taxon>Ideonella</taxon>
    </lineage>
</organism>
<evidence type="ECO:0000313" key="2">
    <source>
        <dbReference type="EMBL" id="MBQ0931864.1"/>
    </source>
</evidence>
<keyword evidence="3" id="KW-1185">Reference proteome</keyword>
<evidence type="ECO:0000313" key="3">
    <source>
        <dbReference type="Proteomes" id="UP000676246"/>
    </source>
</evidence>
<proteinExistence type="predicted"/>
<protein>
    <submittedName>
        <fullName evidence="2">Uncharacterized protein</fullName>
    </submittedName>
</protein>
<gene>
    <name evidence="2" type="ORF">KAK03_15370</name>
</gene>
<feature type="signal peptide" evidence="1">
    <location>
        <begin position="1"/>
        <end position="22"/>
    </location>
</feature>
<feature type="chain" id="PRO_5037980701" evidence="1">
    <location>
        <begin position="23"/>
        <end position="130"/>
    </location>
</feature>
<dbReference type="RefSeq" id="WP_210854931.1">
    <property type="nucleotide sequence ID" value="NZ_JAGQDD010000011.1"/>
</dbReference>
<comment type="caution">
    <text evidence="2">The sequence shown here is derived from an EMBL/GenBank/DDBJ whole genome shotgun (WGS) entry which is preliminary data.</text>
</comment>
<evidence type="ECO:0000256" key="1">
    <source>
        <dbReference type="SAM" id="SignalP"/>
    </source>
</evidence>
<dbReference type="EMBL" id="JAGQDD010000011">
    <property type="protein sequence ID" value="MBQ0931864.1"/>
    <property type="molecule type" value="Genomic_DNA"/>
</dbReference>
<sequence length="130" mass="13077">MTLRPITLAAFVLAAVSTAAFAAAPGRAKVYTAVVAADGSFSRGSTGATSALIAAPSSYQVSFVDKDGLPVDVRGCTYNATLGTTSTGVNPPGVATTAQRTTATNAVFVRTFDMTASPVASSFHLQVACP</sequence>
<name>A0A941BM43_9BURK</name>
<dbReference type="Proteomes" id="UP000676246">
    <property type="component" value="Unassembled WGS sequence"/>
</dbReference>
<keyword evidence="1" id="KW-0732">Signal</keyword>